<feature type="repeat" description="WD" evidence="6">
    <location>
        <begin position="578"/>
        <end position="619"/>
    </location>
</feature>
<dbReference type="GO" id="GO:0030515">
    <property type="term" value="F:snoRNA binding"/>
    <property type="evidence" value="ECO:0007669"/>
    <property type="project" value="TreeGrafter"/>
</dbReference>
<dbReference type="InterPro" id="IPR020472">
    <property type="entry name" value="WD40_PAC1"/>
</dbReference>
<feature type="repeat" description="WD" evidence="6">
    <location>
        <begin position="185"/>
        <end position="219"/>
    </location>
</feature>
<dbReference type="AlphaFoldDB" id="A0AAD5SJB3"/>
<dbReference type="Pfam" id="PF25172">
    <property type="entry name" value="Beta-prop_WDR3_2nd"/>
    <property type="match status" value="1"/>
</dbReference>
<evidence type="ECO:0000256" key="4">
    <source>
        <dbReference type="ARBA" id="ARBA00023242"/>
    </source>
</evidence>
<dbReference type="Pfam" id="PF04003">
    <property type="entry name" value="Utp12"/>
    <property type="match status" value="1"/>
</dbReference>
<evidence type="ECO:0000256" key="1">
    <source>
        <dbReference type="ARBA" id="ARBA00004604"/>
    </source>
</evidence>
<evidence type="ECO:0000256" key="5">
    <source>
        <dbReference type="ARBA" id="ARBA00038229"/>
    </source>
</evidence>
<dbReference type="CDD" id="cd00200">
    <property type="entry name" value="WD40"/>
    <property type="match status" value="2"/>
</dbReference>
<comment type="caution">
    <text evidence="9">The sequence shown here is derived from an EMBL/GenBank/DDBJ whole genome shotgun (WGS) entry which is preliminary data.</text>
</comment>
<reference evidence="9" key="1">
    <citation type="submission" date="2020-05" db="EMBL/GenBank/DDBJ databases">
        <title>Phylogenomic resolution of chytrid fungi.</title>
        <authorList>
            <person name="Stajich J.E."/>
            <person name="Amses K."/>
            <person name="Simmons R."/>
            <person name="Seto K."/>
            <person name="Myers J."/>
            <person name="Bonds A."/>
            <person name="Quandt C.A."/>
            <person name="Barry K."/>
            <person name="Liu P."/>
            <person name="Grigoriev I."/>
            <person name="Longcore J.E."/>
            <person name="James T.Y."/>
        </authorList>
    </citation>
    <scope>NUCLEOTIDE SEQUENCE</scope>
    <source>
        <strain evidence="9">JEL0318</strain>
    </source>
</reference>
<evidence type="ECO:0000313" key="9">
    <source>
        <dbReference type="EMBL" id="KAJ3055905.1"/>
    </source>
</evidence>
<dbReference type="Proteomes" id="UP001212841">
    <property type="component" value="Unassembled WGS sequence"/>
</dbReference>
<protein>
    <recommendedName>
        <fullName evidence="8">Small-subunit processome Utp12 domain-containing protein</fullName>
    </recommendedName>
</protein>
<dbReference type="SMART" id="SM00320">
    <property type="entry name" value="WD40"/>
    <property type="match status" value="12"/>
</dbReference>
<comment type="similarity">
    <text evidence="5">Belongs to the WD repeat WDR3/UTP12 family.</text>
</comment>
<feature type="repeat" description="WD" evidence="6">
    <location>
        <begin position="141"/>
        <end position="184"/>
    </location>
</feature>
<accession>A0AAD5SJB3</accession>
<dbReference type="InterPro" id="IPR019775">
    <property type="entry name" value="WD40_repeat_CS"/>
</dbReference>
<dbReference type="GO" id="GO:0030490">
    <property type="term" value="P:maturation of SSU-rRNA"/>
    <property type="evidence" value="ECO:0007669"/>
    <property type="project" value="TreeGrafter"/>
</dbReference>
<dbReference type="PROSITE" id="PS50082">
    <property type="entry name" value="WD_REPEATS_2"/>
    <property type="match status" value="8"/>
</dbReference>
<dbReference type="InterPro" id="IPR015943">
    <property type="entry name" value="WD40/YVTN_repeat-like_dom_sf"/>
</dbReference>
<dbReference type="PRINTS" id="PR00320">
    <property type="entry name" value="GPROTEINBRPT"/>
</dbReference>
<dbReference type="InterPro" id="IPR007148">
    <property type="entry name" value="SSU_processome_Utp12"/>
</dbReference>
<comment type="subcellular location">
    <subcellularLocation>
        <location evidence="1">Nucleus</location>
        <location evidence="1">Nucleolus</location>
    </subcellularLocation>
</comment>
<feature type="repeat" description="WD" evidence="6">
    <location>
        <begin position="400"/>
        <end position="440"/>
    </location>
</feature>
<evidence type="ECO:0000256" key="7">
    <source>
        <dbReference type="SAM" id="MobiDB-lite"/>
    </source>
</evidence>
<dbReference type="GO" id="GO:0032040">
    <property type="term" value="C:small-subunit processome"/>
    <property type="evidence" value="ECO:0007669"/>
    <property type="project" value="TreeGrafter"/>
</dbReference>
<feature type="repeat" description="WD" evidence="6">
    <location>
        <begin position="662"/>
        <end position="694"/>
    </location>
</feature>
<organism evidence="9 10">
    <name type="scientific">Rhizophlyctis rosea</name>
    <dbReference type="NCBI Taxonomy" id="64517"/>
    <lineage>
        <taxon>Eukaryota</taxon>
        <taxon>Fungi</taxon>
        <taxon>Fungi incertae sedis</taxon>
        <taxon>Chytridiomycota</taxon>
        <taxon>Chytridiomycota incertae sedis</taxon>
        <taxon>Chytridiomycetes</taxon>
        <taxon>Rhizophlyctidales</taxon>
        <taxon>Rhizophlyctidaceae</taxon>
        <taxon>Rhizophlyctis</taxon>
    </lineage>
</organism>
<evidence type="ECO:0000259" key="8">
    <source>
        <dbReference type="Pfam" id="PF04003"/>
    </source>
</evidence>
<dbReference type="EMBL" id="JADGJD010000054">
    <property type="protein sequence ID" value="KAJ3055905.1"/>
    <property type="molecule type" value="Genomic_DNA"/>
</dbReference>
<keyword evidence="4" id="KW-0539">Nucleus</keyword>
<feature type="repeat" description="WD" evidence="6">
    <location>
        <begin position="481"/>
        <end position="514"/>
    </location>
</feature>
<dbReference type="GO" id="GO:0034388">
    <property type="term" value="C:Pwp2p-containing subcomplex of 90S preribosome"/>
    <property type="evidence" value="ECO:0007669"/>
    <property type="project" value="TreeGrafter"/>
</dbReference>
<feature type="region of interest" description="Disordered" evidence="7">
    <location>
        <begin position="309"/>
        <end position="334"/>
    </location>
</feature>
<dbReference type="FunFam" id="2.130.10.10:FF:000178">
    <property type="entry name" value="WD repeat domain 3"/>
    <property type="match status" value="1"/>
</dbReference>
<dbReference type="InterPro" id="IPR001680">
    <property type="entry name" value="WD40_rpt"/>
</dbReference>
<feature type="repeat" description="WD" evidence="6">
    <location>
        <begin position="99"/>
        <end position="132"/>
    </location>
</feature>
<dbReference type="InterPro" id="IPR036322">
    <property type="entry name" value="WD40_repeat_dom_sf"/>
</dbReference>
<dbReference type="Pfam" id="PF25173">
    <property type="entry name" value="Beta-prop_WDR3_1st"/>
    <property type="match status" value="1"/>
</dbReference>
<dbReference type="SUPFAM" id="SSF50978">
    <property type="entry name" value="WD40 repeat-like"/>
    <property type="match status" value="2"/>
</dbReference>
<feature type="domain" description="Small-subunit processome Utp12" evidence="8">
    <location>
        <begin position="811"/>
        <end position="911"/>
    </location>
</feature>
<evidence type="ECO:0000256" key="3">
    <source>
        <dbReference type="ARBA" id="ARBA00022737"/>
    </source>
</evidence>
<evidence type="ECO:0000256" key="2">
    <source>
        <dbReference type="ARBA" id="ARBA00022574"/>
    </source>
</evidence>
<keyword evidence="10" id="KW-1185">Reference proteome</keyword>
<evidence type="ECO:0000256" key="6">
    <source>
        <dbReference type="PROSITE-ProRule" id="PRU00221"/>
    </source>
</evidence>
<gene>
    <name evidence="9" type="ORF">HK097_008804</name>
</gene>
<keyword evidence="3" id="KW-0677">Repeat</keyword>
<dbReference type="FunFam" id="2.130.10.10:FF:000157">
    <property type="entry name" value="WD repeat domain 3"/>
    <property type="match status" value="1"/>
</dbReference>
<dbReference type="Gene3D" id="2.130.10.10">
    <property type="entry name" value="YVTN repeat-like/Quinoprotein amine dehydrogenase"/>
    <property type="match status" value="5"/>
</dbReference>
<sequence length="954" mass="106387">MVKLYLRYQLETLFGIVASNGGNIAFDAAGKFAIAPALENVNVWDLKKGTLLGFWRDGDNKAEVTCICRSPNGDQFAVGYSDGSIRLWSLETGLTSTTFNGHRSSITALSYDPTGSRLASGSKDTEIIIWDIIAESGLHRLRGHKDQITSLRFLTSNSLNHLLSTSKDTLLKAWDLGTQHCVETIVAHRSEVWALDVTSDERTMVTGAADGEVRVWSVDLEVLAKKLEPAGETITGGGADGGDGEGEVKRTFTLRGNLERQSKERVLTLKVHPNGPFVGIQGADKLVELYKIRTEEELKRVLARRKRRIKEKNSNKPSSITPTDSTEEDPKLTAADEIPRISGVRCSAKVRSFDFAPSLGKDGNNVQLVCALSNNVIEVQTMGTEKDAGEGSRMLSSIEMSGHRSDVRTLALSSDDELLVTGSNDMIKIWNTRSKQCLKTMESGYALCSSFLPGNNHVVIGTKTGELQIFDLARSTMIENIKAHEGPVWTLQMRPDRKGLTTGSQDKDVKFWDLAFIEDAEYSKLMKRPTLLHTRTLKMSDDVLCIRHSPDGQLLAISLLDSTVKILYFDTLKFFLSLYGHKLPVMSMDISSDSTMIVTGSSDKSLKIWGLDFGDCRKSLLAHGDAVMGVGFVWGTHYCFSVGKDRAVKYWDCDKFEQIMKLEGHHGEIWALAVGKYGNMIVTGSHDRSIRLWEKTEEQFALEEERERELEDLFDSAAIQEDRHDQAIGSGAVDAEFKEEGRVDEVGVPGKKTAETLKAGEKVIEALDVWEEERGAFDTYERVRKSNPDLAPPSRHPLVLATGKPDLSPEGFVLHVVERIRSSDLEEALLVLPFVKVVAMLKCLVVWTEKSWNAPLTSRILFFLLHQHHNQLVSTLALRPTLASIKKSVHSNLNKYRDRVGYNLAGLRYLRREWEGRHNSEFFGEPPKEIEEEKAVEGYKGRKAVKRNRVKVVS</sequence>
<proteinExistence type="inferred from homology"/>
<dbReference type="PROSITE" id="PS00678">
    <property type="entry name" value="WD_REPEATS_1"/>
    <property type="match status" value="3"/>
</dbReference>
<evidence type="ECO:0000313" key="10">
    <source>
        <dbReference type="Proteomes" id="UP001212841"/>
    </source>
</evidence>
<dbReference type="InterPro" id="IPR051570">
    <property type="entry name" value="TBC1_cilium_biogenesis"/>
</dbReference>
<dbReference type="PROSITE" id="PS50294">
    <property type="entry name" value="WD_REPEATS_REGION"/>
    <property type="match status" value="7"/>
</dbReference>
<name>A0AAD5SJB3_9FUNG</name>
<feature type="compositionally biased region" description="Polar residues" evidence="7">
    <location>
        <begin position="315"/>
        <end position="324"/>
    </location>
</feature>
<dbReference type="PANTHER" id="PTHR19853">
    <property type="entry name" value="WD REPEAT CONTAINING PROTEIN 3 WDR3"/>
    <property type="match status" value="1"/>
</dbReference>
<feature type="repeat" description="WD" evidence="6">
    <location>
        <begin position="57"/>
        <end position="98"/>
    </location>
</feature>
<dbReference type="PANTHER" id="PTHR19853:SF0">
    <property type="entry name" value="WD REPEAT-CONTAINING PROTEIN 3"/>
    <property type="match status" value="1"/>
</dbReference>
<keyword evidence="2 6" id="KW-0853">WD repeat</keyword>